<dbReference type="STRING" id="1802308.A3D50_00645"/>
<dbReference type="EMBL" id="MHRM01000001">
    <property type="protein sequence ID" value="OHA24690.1"/>
    <property type="molecule type" value="Genomic_DNA"/>
</dbReference>
<evidence type="ECO:0000256" key="14">
    <source>
        <dbReference type="ARBA" id="ARBA00023295"/>
    </source>
</evidence>
<dbReference type="InterPro" id="IPR035937">
    <property type="entry name" value="FPG_N"/>
</dbReference>
<evidence type="ECO:0000313" key="20">
    <source>
        <dbReference type="Proteomes" id="UP000178413"/>
    </source>
</evidence>
<keyword evidence="5" id="KW-0479">Metal-binding</keyword>
<keyword evidence="12" id="KW-0456">Lyase</keyword>
<reference evidence="19 20" key="1">
    <citation type="journal article" date="2016" name="Nat. Commun.">
        <title>Thousands of microbial genomes shed light on interconnected biogeochemical processes in an aquifer system.</title>
        <authorList>
            <person name="Anantharaman K."/>
            <person name="Brown C.T."/>
            <person name="Hug L.A."/>
            <person name="Sharon I."/>
            <person name="Castelle C.J."/>
            <person name="Probst A.J."/>
            <person name="Thomas B.C."/>
            <person name="Singh A."/>
            <person name="Wilkins M.J."/>
            <person name="Karaoz U."/>
            <person name="Brodie E.L."/>
            <person name="Williams K.H."/>
            <person name="Hubbard S.S."/>
            <person name="Banfield J.F."/>
        </authorList>
    </citation>
    <scope>NUCLEOTIDE SEQUENCE [LARGE SCALE GENOMIC DNA]</scope>
</reference>
<dbReference type="Proteomes" id="UP000178413">
    <property type="component" value="Unassembled WGS sequence"/>
</dbReference>
<evidence type="ECO:0000256" key="5">
    <source>
        <dbReference type="ARBA" id="ARBA00022723"/>
    </source>
</evidence>
<name>A0A1G2MLA2_9BACT</name>
<evidence type="ECO:0000256" key="15">
    <source>
        <dbReference type="ARBA" id="ARBA00044632"/>
    </source>
</evidence>
<comment type="caution">
    <text evidence="19">The sequence shown here is derived from an EMBL/GenBank/DDBJ whole genome shotgun (WGS) entry which is preliminary data.</text>
</comment>
<dbReference type="InterPro" id="IPR020629">
    <property type="entry name" value="FPG_Glyclase"/>
</dbReference>
<protein>
    <submittedName>
        <fullName evidence="19">DNA-formamidopyrimidine glycosylase</fullName>
    </submittedName>
</protein>
<dbReference type="Gene3D" id="1.10.8.50">
    <property type="match status" value="1"/>
</dbReference>
<keyword evidence="13" id="KW-0511">Multifunctional enzyme</keyword>
<keyword evidence="11" id="KW-0234">DNA repair</keyword>
<evidence type="ECO:0000256" key="1">
    <source>
        <dbReference type="ARBA" id="ARBA00001668"/>
    </source>
</evidence>
<dbReference type="GO" id="GO:0140078">
    <property type="term" value="F:class I DNA-(apurinic or apyrimidinic site) endonuclease activity"/>
    <property type="evidence" value="ECO:0007669"/>
    <property type="project" value="UniProtKB-EC"/>
</dbReference>
<dbReference type="SMART" id="SM01232">
    <property type="entry name" value="H2TH"/>
    <property type="match status" value="1"/>
</dbReference>
<dbReference type="GO" id="GO:0003684">
    <property type="term" value="F:damaged DNA binding"/>
    <property type="evidence" value="ECO:0007669"/>
    <property type="project" value="InterPro"/>
</dbReference>
<keyword evidence="6" id="KW-0227">DNA damage</keyword>
<keyword evidence="8" id="KW-0378">Hydrolase</keyword>
<accession>A0A1G2MLA2</accession>
<dbReference type="PANTHER" id="PTHR22993:SF9">
    <property type="entry name" value="FORMAMIDOPYRIMIDINE-DNA GLYCOSYLASE"/>
    <property type="match status" value="1"/>
</dbReference>
<dbReference type="InterPro" id="IPR015886">
    <property type="entry name" value="H2TH_FPG"/>
</dbReference>
<evidence type="ECO:0000313" key="19">
    <source>
        <dbReference type="EMBL" id="OHA24690.1"/>
    </source>
</evidence>
<dbReference type="SUPFAM" id="SSF46946">
    <property type="entry name" value="S13-like H2TH domain"/>
    <property type="match status" value="1"/>
</dbReference>
<evidence type="ECO:0000256" key="11">
    <source>
        <dbReference type="ARBA" id="ARBA00023204"/>
    </source>
</evidence>
<comment type="catalytic activity">
    <reaction evidence="1">
        <text>Hydrolysis of DNA containing ring-opened 7-methylguanine residues, releasing 2,6-diamino-4-hydroxy-5-(N-methyl)formamidopyrimidine.</text>
        <dbReference type="EC" id="3.2.2.23"/>
    </reaction>
</comment>
<dbReference type="Gene3D" id="3.20.190.10">
    <property type="entry name" value="MutM-like, N-terminal"/>
    <property type="match status" value="1"/>
</dbReference>
<feature type="domain" description="FPG-type" evidence="17">
    <location>
        <begin position="268"/>
        <end position="304"/>
    </location>
</feature>
<dbReference type="Pfam" id="PF01149">
    <property type="entry name" value="Fapy_DNA_glyco"/>
    <property type="match status" value="1"/>
</dbReference>
<sequence>MPELPEVQTTVNGLKKCVIGLVVENVWSSYNSEYFHGSETIKDPDYFKSFKKKVIGSKITSISRRAKNILIHLNNKSVILIHMKMTGHLLYGKYHFDSRKKKEPWIPIRPQPLKDPFNRFIRLAFTLSNGKCLVLSDMRRFAKVTLINEIPHHSSKHLNLIGPEPLEKGFVFDKFKERLMTRSQAKIKQVIMDQNIIAGIGNIYADESLWQAGIHPAEQVKNIGEPKLKILFLAIKKTLARGIDLGGDSMSDYRNIHGGKGFFQEHHRAYRKTGTKCSKPNCSGTIMRIVLGGRGTHFCNKHQILSV</sequence>
<evidence type="ECO:0000259" key="18">
    <source>
        <dbReference type="PROSITE" id="PS51068"/>
    </source>
</evidence>
<evidence type="ECO:0000256" key="2">
    <source>
        <dbReference type="ARBA" id="ARBA00001947"/>
    </source>
</evidence>
<keyword evidence="9" id="KW-0862">Zinc</keyword>
<dbReference type="SMART" id="SM00898">
    <property type="entry name" value="Fapy_DNA_glyco"/>
    <property type="match status" value="1"/>
</dbReference>
<evidence type="ECO:0000256" key="8">
    <source>
        <dbReference type="ARBA" id="ARBA00022801"/>
    </source>
</evidence>
<comment type="similarity">
    <text evidence="3">Belongs to the FPG family.</text>
</comment>
<dbReference type="Pfam" id="PF06831">
    <property type="entry name" value="H2TH"/>
    <property type="match status" value="1"/>
</dbReference>
<dbReference type="InterPro" id="IPR012319">
    <property type="entry name" value="FPG_cat"/>
</dbReference>
<keyword evidence="14" id="KW-0326">Glycosidase</keyword>
<evidence type="ECO:0000256" key="9">
    <source>
        <dbReference type="ARBA" id="ARBA00022833"/>
    </source>
</evidence>
<comment type="catalytic activity">
    <reaction evidence="15">
        <text>2'-deoxyribonucleotide-(2'-deoxyribose 5'-phosphate)-2'-deoxyribonucleotide-DNA = a 3'-end 2'-deoxyribonucleotide-(2,3-dehydro-2,3-deoxyribose 5'-phosphate)-DNA + a 5'-end 5'-phospho-2'-deoxyribonucleoside-DNA + H(+)</text>
        <dbReference type="Rhea" id="RHEA:66592"/>
        <dbReference type="Rhea" id="RHEA-COMP:13180"/>
        <dbReference type="Rhea" id="RHEA-COMP:16897"/>
        <dbReference type="Rhea" id="RHEA-COMP:17067"/>
        <dbReference type="ChEBI" id="CHEBI:15378"/>
        <dbReference type="ChEBI" id="CHEBI:136412"/>
        <dbReference type="ChEBI" id="CHEBI:157695"/>
        <dbReference type="ChEBI" id="CHEBI:167181"/>
        <dbReference type="EC" id="4.2.99.18"/>
    </reaction>
</comment>
<comment type="cofactor">
    <cofactor evidence="2">
        <name>Zn(2+)</name>
        <dbReference type="ChEBI" id="CHEBI:29105"/>
    </cofactor>
</comment>
<dbReference type="PANTHER" id="PTHR22993">
    <property type="entry name" value="FORMAMIDOPYRIMIDINE-DNA GLYCOSYLASE"/>
    <property type="match status" value="1"/>
</dbReference>
<gene>
    <name evidence="19" type="ORF">A3D50_00645</name>
</gene>
<dbReference type="CDD" id="cd08966">
    <property type="entry name" value="EcFpg-like_N"/>
    <property type="match status" value="1"/>
</dbReference>
<keyword evidence="7 16" id="KW-0863">Zinc-finger</keyword>
<dbReference type="SUPFAM" id="SSF81624">
    <property type="entry name" value="N-terminal domain of MutM-like DNA repair proteins"/>
    <property type="match status" value="1"/>
</dbReference>
<dbReference type="NCBIfam" id="TIGR00577">
    <property type="entry name" value="fpg"/>
    <property type="match status" value="1"/>
</dbReference>
<dbReference type="AlphaFoldDB" id="A0A1G2MLA2"/>
<evidence type="ECO:0000256" key="4">
    <source>
        <dbReference type="ARBA" id="ARBA00011245"/>
    </source>
</evidence>
<dbReference type="PROSITE" id="PS51066">
    <property type="entry name" value="ZF_FPG_2"/>
    <property type="match status" value="1"/>
</dbReference>
<evidence type="ECO:0000256" key="10">
    <source>
        <dbReference type="ARBA" id="ARBA00023125"/>
    </source>
</evidence>
<evidence type="ECO:0000256" key="7">
    <source>
        <dbReference type="ARBA" id="ARBA00022771"/>
    </source>
</evidence>
<dbReference type="GO" id="GO:0034039">
    <property type="term" value="F:8-oxo-7,8-dihydroguanine DNA N-glycosylase activity"/>
    <property type="evidence" value="ECO:0007669"/>
    <property type="project" value="TreeGrafter"/>
</dbReference>
<feature type="domain" description="Formamidopyrimidine-DNA glycosylase catalytic" evidence="18">
    <location>
        <begin position="2"/>
        <end position="142"/>
    </location>
</feature>
<proteinExistence type="inferred from homology"/>
<dbReference type="GO" id="GO:0006284">
    <property type="term" value="P:base-excision repair"/>
    <property type="evidence" value="ECO:0007669"/>
    <property type="project" value="InterPro"/>
</dbReference>
<evidence type="ECO:0000256" key="3">
    <source>
        <dbReference type="ARBA" id="ARBA00009409"/>
    </source>
</evidence>
<evidence type="ECO:0000256" key="13">
    <source>
        <dbReference type="ARBA" id="ARBA00023268"/>
    </source>
</evidence>
<dbReference type="GO" id="GO:0008270">
    <property type="term" value="F:zinc ion binding"/>
    <property type="evidence" value="ECO:0007669"/>
    <property type="project" value="UniProtKB-KW"/>
</dbReference>
<evidence type="ECO:0000256" key="6">
    <source>
        <dbReference type="ARBA" id="ARBA00022763"/>
    </source>
</evidence>
<evidence type="ECO:0000256" key="12">
    <source>
        <dbReference type="ARBA" id="ARBA00023239"/>
    </source>
</evidence>
<dbReference type="InterPro" id="IPR010979">
    <property type="entry name" value="Ribosomal_uS13-like_H2TH"/>
</dbReference>
<organism evidence="19 20">
    <name type="scientific">Candidatus Taylorbacteria bacterium RIFCSPHIGHO2_02_FULL_44_12</name>
    <dbReference type="NCBI Taxonomy" id="1802308"/>
    <lineage>
        <taxon>Bacteria</taxon>
        <taxon>Candidatus Tayloriibacteriota</taxon>
    </lineage>
</organism>
<evidence type="ECO:0000256" key="16">
    <source>
        <dbReference type="PROSITE-ProRule" id="PRU00391"/>
    </source>
</evidence>
<evidence type="ECO:0000259" key="17">
    <source>
        <dbReference type="PROSITE" id="PS51066"/>
    </source>
</evidence>
<dbReference type="InterPro" id="IPR000214">
    <property type="entry name" value="Znf_DNA_glyclase/AP_lyase"/>
</dbReference>
<dbReference type="NCBIfam" id="NF002211">
    <property type="entry name" value="PRK01103.1"/>
    <property type="match status" value="1"/>
</dbReference>
<dbReference type="PROSITE" id="PS51068">
    <property type="entry name" value="FPG_CAT"/>
    <property type="match status" value="1"/>
</dbReference>
<dbReference type="FunFam" id="1.10.8.50:FF:000003">
    <property type="entry name" value="Formamidopyrimidine-DNA glycosylase"/>
    <property type="match status" value="1"/>
</dbReference>
<dbReference type="SUPFAM" id="SSF57716">
    <property type="entry name" value="Glucocorticoid receptor-like (DNA-binding domain)"/>
    <property type="match status" value="1"/>
</dbReference>
<keyword evidence="10" id="KW-0238">DNA-binding</keyword>
<comment type="subunit">
    <text evidence="4">Monomer.</text>
</comment>